<dbReference type="SUPFAM" id="SSF116842">
    <property type="entry name" value="XseB-like"/>
    <property type="match status" value="1"/>
</dbReference>
<keyword evidence="3 6" id="KW-0540">Nuclease</keyword>
<keyword evidence="5 6" id="KW-0269">Exonuclease</keyword>
<comment type="catalytic activity">
    <reaction evidence="6">
        <text>Exonucleolytic cleavage in either 5'- to 3'- or 3'- to 5'-direction to yield nucleoside 5'-phosphates.</text>
        <dbReference type="EC" id="3.1.11.6"/>
    </reaction>
</comment>
<proteinExistence type="inferred from homology"/>
<dbReference type="GO" id="GO:0005829">
    <property type="term" value="C:cytosol"/>
    <property type="evidence" value="ECO:0007669"/>
    <property type="project" value="TreeGrafter"/>
</dbReference>
<keyword evidence="8" id="KW-1185">Reference proteome</keyword>
<dbReference type="Pfam" id="PF02609">
    <property type="entry name" value="Exonuc_VII_S"/>
    <property type="match status" value="1"/>
</dbReference>
<dbReference type="InterPro" id="IPR037004">
    <property type="entry name" value="Exonuc_VII_ssu_sf"/>
</dbReference>
<dbReference type="PIRSF" id="PIRSF006488">
    <property type="entry name" value="Exonuc_VII_S"/>
    <property type="match status" value="1"/>
</dbReference>
<dbReference type="RefSeq" id="WP_180306444.1">
    <property type="nucleotide sequence ID" value="NZ_CP058952.1"/>
</dbReference>
<evidence type="ECO:0000256" key="1">
    <source>
        <dbReference type="ARBA" id="ARBA00009998"/>
    </source>
</evidence>
<evidence type="ECO:0000256" key="3">
    <source>
        <dbReference type="ARBA" id="ARBA00022722"/>
    </source>
</evidence>
<dbReference type="NCBIfam" id="TIGR01280">
    <property type="entry name" value="xseB"/>
    <property type="match status" value="1"/>
</dbReference>
<dbReference type="Gene3D" id="1.10.287.1040">
    <property type="entry name" value="Exonuclease VII, small subunit"/>
    <property type="match status" value="1"/>
</dbReference>
<evidence type="ECO:0000256" key="5">
    <source>
        <dbReference type="ARBA" id="ARBA00022839"/>
    </source>
</evidence>
<dbReference type="PANTHER" id="PTHR34137:SF1">
    <property type="entry name" value="EXODEOXYRIBONUCLEASE 7 SMALL SUBUNIT"/>
    <property type="match status" value="1"/>
</dbReference>
<dbReference type="GO" id="GO:0009318">
    <property type="term" value="C:exodeoxyribonuclease VII complex"/>
    <property type="evidence" value="ECO:0007669"/>
    <property type="project" value="UniProtKB-UniRule"/>
</dbReference>
<gene>
    <name evidence="6" type="primary">xseB</name>
    <name evidence="7" type="ORF">HZU75_12980</name>
</gene>
<dbReference type="AlphaFoldDB" id="A0A7D5ZFW1"/>
<comment type="subunit">
    <text evidence="6">Heterooligomer composed of large and small subunits.</text>
</comment>
<organism evidence="7 8">
    <name type="scientific">Chitinibacter fontanus</name>
    <dbReference type="NCBI Taxonomy" id="1737446"/>
    <lineage>
        <taxon>Bacteria</taxon>
        <taxon>Pseudomonadati</taxon>
        <taxon>Pseudomonadota</taxon>
        <taxon>Betaproteobacteria</taxon>
        <taxon>Neisseriales</taxon>
        <taxon>Chitinibacteraceae</taxon>
        <taxon>Chitinibacter</taxon>
    </lineage>
</organism>
<dbReference type="EMBL" id="CP058952">
    <property type="protein sequence ID" value="QLI82364.1"/>
    <property type="molecule type" value="Genomic_DNA"/>
</dbReference>
<comment type="similarity">
    <text evidence="1 6">Belongs to the XseB family.</text>
</comment>
<evidence type="ECO:0000313" key="8">
    <source>
        <dbReference type="Proteomes" id="UP000510822"/>
    </source>
</evidence>
<keyword evidence="2 6" id="KW-0963">Cytoplasm</keyword>
<keyword evidence="4 6" id="KW-0378">Hydrolase</keyword>
<dbReference type="GO" id="GO:0006308">
    <property type="term" value="P:DNA catabolic process"/>
    <property type="evidence" value="ECO:0007669"/>
    <property type="project" value="UniProtKB-UniRule"/>
</dbReference>
<dbReference type="HAMAP" id="MF_00337">
    <property type="entry name" value="Exonuc_7_S"/>
    <property type="match status" value="1"/>
</dbReference>
<dbReference type="GO" id="GO:0008855">
    <property type="term" value="F:exodeoxyribonuclease VII activity"/>
    <property type="evidence" value="ECO:0007669"/>
    <property type="project" value="UniProtKB-UniRule"/>
</dbReference>
<comment type="subcellular location">
    <subcellularLocation>
        <location evidence="6">Cytoplasm</location>
    </subcellularLocation>
</comment>
<reference evidence="7 8" key="1">
    <citation type="journal article" date="2016" name="Int. J. Syst. Evol. Microbiol.">
        <title>Chitinibacter fontanus sp. nov., isolated from a spring.</title>
        <authorList>
            <person name="Sheu S.Y."/>
            <person name="Li Y.S."/>
            <person name="Young C.C."/>
            <person name="Chen W.M."/>
        </authorList>
    </citation>
    <scope>NUCLEOTIDE SEQUENCE [LARGE SCALE GENOMIC DNA]</scope>
    <source>
        <strain evidence="7 8">STM-7</strain>
    </source>
</reference>
<evidence type="ECO:0000256" key="6">
    <source>
        <dbReference type="HAMAP-Rule" id="MF_00337"/>
    </source>
</evidence>
<protein>
    <recommendedName>
        <fullName evidence="6">Exodeoxyribonuclease 7 small subunit</fullName>
        <ecNumber evidence="6">3.1.11.6</ecNumber>
    </recommendedName>
    <alternativeName>
        <fullName evidence="6">Exodeoxyribonuclease VII small subunit</fullName>
        <shortName evidence="6">Exonuclease VII small subunit</shortName>
    </alternativeName>
</protein>
<dbReference type="PANTHER" id="PTHR34137">
    <property type="entry name" value="EXODEOXYRIBONUCLEASE 7 SMALL SUBUNIT"/>
    <property type="match status" value="1"/>
</dbReference>
<name>A0A7D5ZFW1_9NEIS</name>
<evidence type="ECO:0000313" key="7">
    <source>
        <dbReference type="EMBL" id="QLI82364.1"/>
    </source>
</evidence>
<dbReference type="Proteomes" id="UP000510822">
    <property type="component" value="Chromosome"/>
</dbReference>
<evidence type="ECO:0000256" key="2">
    <source>
        <dbReference type="ARBA" id="ARBA00022490"/>
    </source>
</evidence>
<accession>A0A7D5ZFW1</accession>
<dbReference type="NCBIfam" id="NF002141">
    <property type="entry name" value="PRK00977.1-5"/>
    <property type="match status" value="1"/>
</dbReference>
<dbReference type="EC" id="3.1.11.6" evidence="6"/>
<dbReference type="InterPro" id="IPR003761">
    <property type="entry name" value="Exonuc_VII_S"/>
</dbReference>
<comment type="function">
    <text evidence="6">Bidirectionally degrades single-stranded DNA into large acid-insoluble oligonucleotides, which are then degraded further into small acid-soluble oligonucleotides.</text>
</comment>
<dbReference type="KEGG" id="cfon:HZU75_12980"/>
<sequence length="78" mass="8325">MAKVSKPQLPESYEAGVAELDALIAQMEAGQMPLEASLAAYQRGTELLRFCESKLAAAEQQVKILEAGELKPMSDTGA</sequence>
<evidence type="ECO:0000256" key="4">
    <source>
        <dbReference type="ARBA" id="ARBA00022801"/>
    </source>
</evidence>